<evidence type="ECO:0000256" key="2">
    <source>
        <dbReference type="ARBA" id="ARBA00022490"/>
    </source>
</evidence>
<evidence type="ECO:0000256" key="11">
    <source>
        <dbReference type="ARBA" id="ARBA00041517"/>
    </source>
</evidence>
<dbReference type="GO" id="GO:0005858">
    <property type="term" value="C:axonemal dynein complex"/>
    <property type="evidence" value="ECO:0007669"/>
    <property type="project" value="InterPro"/>
</dbReference>
<dbReference type="AlphaFoldDB" id="A0AAV1KC52"/>
<comment type="similarity">
    <text evidence="9">Belongs to the DRC2 family.</text>
</comment>
<feature type="domain" description="Dynein regulatory complex protein 1/2 N-terminal" evidence="14">
    <location>
        <begin position="12"/>
        <end position="106"/>
    </location>
</feature>
<evidence type="ECO:0000256" key="12">
    <source>
        <dbReference type="ARBA" id="ARBA00045865"/>
    </source>
</evidence>
<evidence type="ECO:0000256" key="10">
    <source>
        <dbReference type="ARBA" id="ARBA00040899"/>
    </source>
</evidence>
<evidence type="ECO:0000256" key="3">
    <source>
        <dbReference type="ARBA" id="ARBA00022846"/>
    </source>
</evidence>
<dbReference type="PANTHER" id="PTHR21625:SF0">
    <property type="entry name" value="DYNEIN REGULATORY COMPLEX SUBUNIT 2"/>
    <property type="match status" value="1"/>
</dbReference>
<keyword evidence="3" id="KW-0282">Flagellum</keyword>
<feature type="compositionally biased region" description="Basic and acidic residues" evidence="13">
    <location>
        <begin position="1"/>
        <end position="10"/>
    </location>
</feature>
<dbReference type="PANTHER" id="PTHR21625">
    <property type="entry name" value="NYD-SP28 PROTEIN"/>
    <property type="match status" value="1"/>
</dbReference>
<feature type="region of interest" description="Disordered" evidence="13">
    <location>
        <begin position="1"/>
        <end position="25"/>
    </location>
</feature>
<keyword evidence="16" id="KW-1185">Reference proteome</keyword>
<evidence type="ECO:0000313" key="15">
    <source>
        <dbReference type="EMBL" id="CAK1580094.1"/>
    </source>
</evidence>
<proteinExistence type="inferred from homology"/>
<evidence type="ECO:0000256" key="13">
    <source>
        <dbReference type="SAM" id="MobiDB-lite"/>
    </source>
</evidence>
<accession>A0AAV1KC52</accession>
<name>A0AAV1KC52_9NEOP</name>
<evidence type="ECO:0000256" key="7">
    <source>
        <dbReference type="ARBA" id="ARBA00023273"/>
    </source>
</evidence>
<sequence length="466" mass="54215">MALSKEEKKAKKEAKKLQKLRAEAEARRKIKHDELKREMAAQARRRGELDKKWREIMLKIKEPIFRQDIEVMLHTFERTYDKKNHLIKHIMSLIDVANDQYQRTVSSFCDTIDTMIINFLSGIEKISKENDERTAELLKMGENDAARIRTDHDAAETHLQLLIYHGHTTADSLVWTTRGENLVREDEERNKYTSERVNLRSLLENSYNSMWEDYKAVLKAYVVNTAANQKEVRKLRRKENLMADIIASQAKKIADNDGLLKRLHSELVAYESGSKQAVFRDRRDRHRAACFRLKKTLMDGCEKDTKQMADLVRASDSAIEWLENAHKKGEKILRMAALCRKYETQREKVLPFGLTLPHSPTHSKTNLRKLQSDDSLVLKAISTTCGLTRLWQRIAHADLTRKALAREKMLLEEENAILMDQIQERSENKFEPKTTQCICNKPERQYTVSKPVPVDGVLEMSKYGIH</sequence>
<keyword evidence="4" id="KW-0175">Coiled coil</keyword>
<evidence type="ECO:0000256" key="4">
    <source>
        <dbReference type="ARBA" id="ARBA00023054"/>
    </source>
</evidence>
<evidence type="ECO:0000256" key="6">
    <source>
        <dbReference type="ARBA" id="ARBA00023212"/>
    </source>
</evidence>
<comment type="function">
    <text evidence="12">Component of the nexin-dynein regulatory complex (N-DRC), a key regulator of ciliary/flagellar motility which maintains the alignment and integrity of the distal axoneme and regulates microtubule sliding in motile axonemes. Plays a critical role in the assembly of N-DRC and also stabilizes the assembly of multiple inner dynein arms and radial spokes. Coassembles with DRC1 to form a central scaffold needed for assembly of the N-DRC and its attachment to the outer doublet microtubules.</text>
</comment>
<keyword evidence="6" id="KW-0206">Cytoskeleton</keyword>
<evidence type="ECO:0000259" key="14">
    <source>
        <dbReference type="Pfam" id="PF14772"/>
    </source>
</evidence>
<evidence type="ECO:0000256" key="1">
    <source>
        <dbReference type="ARBA" id="ARBA00004611"/>
    </source>
</evidence>
<evidence type="ECO:0000256" key="9">
    <source>
        <dbReference type="ARBA" id="ARBA00038424"/>
    </source>
</evidence>
<dbReference type="GO" id="GO:0003352">
    <property type="term" value="P:regulation of cilium movement"/>
    <property type="evidence" value="ECO:0007669"/>
    <property type="project" value="TreeGrafter"/>
</dbReference>
<dbReference type="GO" id="GO:0070286">
    <property type="term" value="P:axonemal dynein complex assembly"/>
    <property type="evidence" value="ECO:0007669"/>
    <property type="project" value="InterPro"/>
</dbReference>
<keyword evidence="5" id="KW-0969">Cilium</keyword>
<evidence type="ECO:0000256" key="8">
    <source>
        <dbReference type="ARBA" id="ARBA00037841"/>
    </source>
</evidence>
<dbReference type="InterPro" id="IPR039505">
    <property type="entry name" value="DRC1/2_N"/>
</dbReference>
<protein>
    <recommendedName>
        <fullName evidence="10">Dynein regulatory complex subunit 2</fullName>
    </recommendedName>
    <alternativeName>
        <fullName evidence="11">Coiled-coil domain-containing protein 65</fullName>
    </alternativeName>
</protein>
<reference evidence="15 16" key="1">
    <citation type="submission" date="2023-11" db="EMBL/GenBank/DDBJ databases">
        <authorList>
            <person name="Hedman E."/>
            <person name="Englund M."/>
            <person name="Stromberg M."/>
            <person name="Nyberg Akerstrom W."/>
            <person name="Nylinder S."/>
            <person name="Jareborg N."/>
            <person name="Kallberg Y."/>
            <person name="Kronander E."/>
        </authorList>
    </citation>
    <scope>NUCLEOTIDE SEQUENCE [LARGE SCALE GENOMIC DNA]</scope>
</reference>
<dbReference type="GO" id="GO:0060285">
    <property type="term" value="P:cilium-dependent cell motility"/>
    <property type="evidence" value="ECO:0007669"/>
    <property type="project" value="TreeGrafter"/>
</dbReference>
<comment type="subcellular location">
    <subcellularLocation>
        <location evidence="1">Cytoplasm</location>
        <location evidence="1">Cytoskeleton</location>
        <location evidence="1">Flagellum axoneme</location>
    </subcellularLocation>
    <subcellularLocation>
        <location evidence="8">Cytoplasm</location>
        <location evidence="8">Cytoskeleton</location>
        <location evidence="8">Flagellum basal body</location>
    </subcellularLocation>
</comment>
<dbReference type="Proteomes" id="UP001314205">
    <property type="component" value="Unassembled WGS sequence"/>
</dbReference>
<evidence type="ECO:0000313" key="16">
    <source>
        <dbReference type="Proteomes" id="UP001314205"/>
    </source>
</evidence>
<keyword evidence="2" id="KW-0963">Cytoplasm</keyword>
<dbReference type="InterPro" id="IPR039750">
    <property type="entry name" value="DRC1/DRC2"/>
</dbReference>
<dbReference type="EMBL" id="CAVLGL010000013">
    <property type="protein sequence ID" value="CAK1580094.1"/>
    <property type="molecule type" value="Genomic_DNA"/>
</dbReference>
<organism evidence="15 16">
    <name type="scientific">Parnassius mnemosyne</name>
    <name type="common">clouded apollo</name>
    <dbReference type="NCBI Taxonomy" id="213953"/>
    <lineage>
        <taxon>Eukaryota</taxon>
        <taxon>Metazoa</taxon>
        <taxon>Ecdysozoa</taxon>
        <taxon>Arthropoda</taxon>
        <taxon>Hexapoda</taxon>
        <taxon>Insecta</taxon>
        <taxon>Pterygota</taxon>
        <taxon>Neoptera</taxon>
        <taxon>Endopterygota</taxon>
        <taxon>Lepidoptera</taxon>
        <taxon>Glossata</taxon>
        <taxon>Ditrysia</taxon>
        <taxon>Papilionoidea</taxon>
        <taxon>Papilionidae</taxon>
        <taxon>Parnassiinae</taxon>
        <taxon>Parnassini</taxon>
        <taxon>Parnassius</taxon>
        <taxon>Driopa</taxon>
    </lineage>
</organism>
<comment type="caution">
    <text evidence="15">The sequence shown here is derived from an EMBL/GenBank/DDBJ whole genome shotgun (WGS) entry which is preliminary data.</text>
</comment>
<gene>
    <name evidence="15" type="ORF">PARMNEM_LOCUS1945</name>
</gene>
<keyword evidence="7" id="KW-0966">Cell projection</keyword>
<dbReference type="Pfam" id="PF14772">
    <property type="entry name" value="NYD-SP28"/>
    <property type="match status" value="1"/>
</dbReference>
<evidence type="ECO:0000256" key="5">
    <source>
        <dbReference type="ARBA" id="ARBA00023069"/>
    </source>
</evidence>